<dbReference type="SMART" id="SM00912">
    <property type="entry name" value="Haemagg_act"/>
    <property type="match status" value="1"/>
</dbReference>
<dbReference type="Pfam" id="PF13332">
    <property type="entry name" value="Fil_haemagg_2"/>
    <property type="match status" value="1"/>
</dbReference>
<sequence length="3220" mass="351093">MRNKFFKKFITVIFLLIYNIEIFAANLVVDPNSNYNTKLDESASGVPIVNISTPNDRGVSINEFSEYNIDEKGQILNNADNIGRSYLGGIINANPNLAPNQAANLIILQVNGSNRSQIEGYLEALSRERVDVILSNENGLYINNSGTINIKNFTATTGKVNLKDGDFIGIDVEKGNIVIGPNGIDGTNANYVEIIAKALELRGNIVANDLKVVTGSNSTTTPTNNIAIDAKELGGMYANRIRIISTDKGAGVNSDAFIVSKDSKLEITADGKIKVNKVQGKGIDIKGKEYEQKDLAYSDEGISINADKIKLSGTGTQANKQIDLNGTVENNATIYTKEGLKTKDLTNTGIVQAINKIEVEGNLTNKGEVLTNGSLTAKDSVSTKKIIAKDGISVGKLENSGIIATDKKIYIKGNLINSGEVQAIDNISVSGNVNNNGEILTNNSFSAKDTITTKKLIAKEGIAANKLENKGTIATEKILNINNDLVNSGNIQAVGKISVTENTNNTGEILTNSSFTSKNLKTTNKLITKDDINVSKLENSGKVISNKKLNIDGSLTNSGEIQTLDDINIKENIVNTGDILTDGILTSKDVKNDKVISVSKDINIGKLDNKGKISTAKNLNIDGKLTNLGDIQAVENISVINNVLNKGTILTNGSFTSKDIKNEKNLSANKDITVSKLENIGNIVSNSKININGILTNTGELKTLDSITVSGDTINNGSILTNKNFVTSDLINNKKLIAKEKIDIKNLKNTGTIASGDKFTVTGNLENTNNIETTNLNVTGNKLTNSGSIKADNITTNVANITNNGKILSFNNISFSNAQNIQNTNEIIALKEIKTNNTNLVNSGNIASNEKVLLNNSNITNTNKITSSTIEMQNNKKFDNSGEIVGNNVTLTTTNDINLIGKLHGAQSLTISGKNIVNNGKTTGTGITTITANKFTNNKELSAQTLTVTATEDIVNNRELSGGIVTLIGNNIQNNDLIAAAGDLTLTATNKVDNKSGKTVFAGGKLSITGKEILNNKDSEFLGSNIELIADRVKNEVGTIKAFNDITIKTDKFENIGEVKDLDKYESYYETWDGKILSENEIRDWKRKYSESDRKRSNGNAGDDIRNSQREAFERISNTVANDKYKSILFPNYTKLMEGYLGNEGTYMEKTGSAKIQDIPLKEKVRALNETKHGKVLAGRNITIVGKSSENVNEVLNKDATISAGDTVRIDTNKLENIVSIGEEIKVKTGQELIEVKFERTGRKLNKHVQMNVAYIRDFQQDYKTEKVEVKDKNGNPVYETYEVGEKTRKRKKYETITTYIGRTTYVTGSPSIIEGKNVVINPSSIVKQQIDDANGQINQGKENKVIKEEREVHTGTNKEIKEEKIDSNKNISNLNEFNVKDELKKYGNVGTDGVIYNGNNGQLAGSTKVIDEIIKNGKIDIDASLSSALFIKNISSDSKYVMETRLKYIDQNSFYGSDYFLKRIGYEEKWNRVKRLGDAYYENELIERSITEKLGTRFLNGKEISAKDLMDNAVNVAKENGLTVGQPLTKEQIAKLDRDIVWYEYQNVDGIQVLAPKVYLSQNTLKNLNTDTRSRITGLENTYVRTGNLENAGLIGGYGNTYVEAKEVNNRTLGNQLAEIRGNNTTIIAQNNINNIGARISGNENLNLIAIDGNIVNKSTVEKIEFNNGEFDRSKFTKIDSIGEIVSNSNLNILTNNYTSVGAVTQAKNANINVTNDINIKSQEVSGEQKFGKDDSQYNYYGFERNIGSVVKVENLNTTASNLTISGSAVTTKTANLNVDKLNIESKVDKEDEIKKSSYKSLLKSGSKKETIHNEENSAGSLYVENKGTIRGDVNLVGSNLVLGNDSFVGGKVTTDSRELHSSYSLEEKKKGFSGSIGSGGFSVGYGKSESKLKEKDLTNSKSNLVLGDGTTLNKGADITATNLIHGNISINNGDVKFGARKDVKDIETSSKSSGINLSVRIKSQALDRAKQGVDSFKQMKSGDILGGIASSTNTVTGLVQGLSSNITKKDGSKATLKDIKDGDFKVNNNFYANAGVNLGFNKSSSNSKSHNEFGVVTTIRGKDKNSSITYNNVKNIEYIGTQAQNTKFIYNNVENITKKAVELNNYSSSSSKSSGVSAGVTINYNNGFQAEADAIRVSGSKSKMNTNGTTYQNGLFVNVDEVHNNTKNMTLSGFNQIGGTVTGNIQNLTIESKQNTSITTGSTKGGSIGFAPNGMPNSISANYSQTNGDRRVVDSPTTFLIGNGSNLKVGKVENTAGAIGATGSGKLSIDKYIGHNLENKDKTTTKGASLSLSPSSTPVSGVGINYANRDLESVTKNTVVGNVEIGKSSGDEINKDLASMTEITKDKDTKTDIFIESQTIKYVLNPSQFKEDLQIALIEGKATGRTVVKTIDNMINGDKSQDIGDAEKRSLIEIKEAIVRVQTAPAMDIIAEKDLADKNVQKELGVKIEKFDPNDPTLSEKVRERLDELKAEGKEIVAFYDKVTKKIFINKNAKDEEVRASIAREYKIKEDLELGRGKENDKGQLRSTVAGEIAYDEIKDRLKKGDKNPISASRFDIAKMDKDSEVTADGYRAERKAKNDIAAAEARYNKKLQDISAKYSHRTSLSPEEIAEIKELERQARLERDKEIAVIQKGIGTIREYEEYAKMQLAPQWKFINSSNYIPEKEAARARYNFLRRNIDTTKEYKEGTKKAYSDAFEEAYIDNFKKGVKATVKYEIAKKVVETGSKTLTTVGLFFLWSTPAGGGELPPNEIKTKSDPRKIITPATYGHLAEHFPEYIEAKGNEYTLKGNYKNGMIPPKNQGEKINKVIFKDIKNFYDGTKTLDDEISESNGKLYGSLIGSTSGVLLTSYAIDNLPEALNTLKGSNTSVIPTVTYKTGNPSLVLYDKSKFLPVPVANNGTLVTQPLTTSGALATVSLLTDGANKQGMVNKLGKEPLDVEKAPVFATISDEKLTSFQNEVSKAGTKLDLKTGELIGPKGGKGKVVGTTLDGKIVANMSGRNVIFENGKQNTISAGSFKKFEIPKTNEVVEVSTPEQLAKDFSDLLNYEKQKSITKVQNKVYGEVLGKPITQIQLENIGVDVKVRNSGIKIDGTTKIGDEIDNLKNSLGHNFPVYDKLETKNGVTVATSTKARDITQKTYNSPEYKNGLYNRIKGDIDDILSFEKGVSGKTTITKDMIDKKVLEISINEHELTKQQIDNIKRGVDYGKQKGVEVKFIIEK</sequence>
<protein>
    <recommendedName>
        <fullName evidence="2">Filamentous haemagglutinin FhaB/tRNA nuclease CdiA-like TPS domain-containing protein</fullName>
    </recommendedName>
</protein>
<dbReference type="GO" id="GO:0004530">
    <property type="term" value="F:deoxyribonuclease I activity"/>
    <property type="evidence" value="ECO:0007669"/>
    <property type="project" value="InterPro"/>
</dbReference>
<organism evidence="3">
    <name type="scientific">Fusobacterium nucleatum 13_3C</name>
    <dbReference type="NCBI Taxonomy" id="1357398"/>
    <lineage>
        <taxon>Bacteria</taxon>
        <taxon>Fusobacteriati</taxon>
        <taxon>Fusobacteriota</taxon>
        <taxon>Fusobacteriia</taxon>
        <taxon>Fusobacteriales</taxon>
        <taxon>Fusobacteriaceae</taxon>
        <taxon>Fusobacterium</taxon>
    </lineage>
</organism>
<dbReference type="Pfam" id="PF21111">
    <property type="entry name" value="CDI_toxin_EC869_like"/>
    <property type="match status" value="1"/>
</dbReference>
<gene>
    <name evidence="3" type="ORF">HMPREF2085_00588</name>
</gene>
<feature type="domain" description="Filamentous haemagglutinin FhaB/tRNA nuclease CdiA-like TPS" evidence="2">
    <location>
        <begin position="43"/>
        <end position="165"/>
    </location>
</feature>
<proteinExistence type="predicted"/>
<comment type="caution">
    <text evidence="3">The sequence shown here is derived from an EMBL/GenBank/DDBJ whole genome shotgun (WGS) entry which is preliminary data.</text>
</comment>
<dbReference type="SUPFAM" id="SSF51126">
    <property type="entry name" value="Pectin lyase-like"/>
    <property type="match status" value="1"/>
</dbReference>
<feature type="region of interest" description="Disordered" evidence="1">
    <location>
        <begin position="1087"/>
        <end position="1108"/>
    </location>
</feature>
<dbReference type="InterPro" id="IPR008638">
    <property type="entry name" value="FhaB/CdiA-like_TPS"/>
</dbReference>
<dbReference type="Pfam" id="PF05860">
    <property type="entry name" value="TPS"/>
    <property type="match status" value="1"/>
</dbReference>
<evidence type="ECO:0000256" key="1">
    <source>
        <dbReference type="SAM" id="MobiDB-lite"/>
    </source>
</evidence>
<dbReference type="HOGENOM" id="CLU_000043_8_2_0"/>
<dbReference type="Gene3D" id="3.40.1350.110">
    <property type="match status" value="1"/>
</dbReference>
<dbReference type="Gene3D" id="2.160.20.10">
    <property type="entry name" value="Single-stranded right-handed beta-helix, Pectin lyase-like"/>
    <property type="match status" value="1"/>
</dbReference>
<dbReference type="InterPro" id="IPR025157">
    <property type="entry name" value="Hemagglutinin_rpt"/>
</dbReference>
<evidence type="ECO:0000313" key="3">
    <source>
        <dbReference type="EMBL" id="ETZ29242.1"/>
    </source>
</evidence>
<dbReference type="InterPro" id="IPR011050">
    <property type="entry name" value="Pectin_lyase_fold/virulence"/>
</dbReference>
<dbReference type="InterPro" id="IPR033799">
    <property type="entry name" value="CdiA_EC869-like"/>
</dbReference>
<accession>X7S8U0</accession>
<dbReference type="InterPro" id="IPR012334">
    <property type="entry name" value="Pectin_lyas_fold"/>
</dbReference>
<feature type="compositionally biased region" description="Basic and acidic residues" evidence="1">
    <location>
        <begin position="1087"/>
        <end position="1096"/>
    </location>
</feature>
<dbReference type="EMBL" id="JAOZ01000005">
    <property type="protein sequence ID" value="ETZ29242.1"/>
    <property type="molecule type" value="Genomic_DNA"/>
</dbReference>
<name>X7S8U0_FUSNU</name>
<reference evidence="3" key="1">
    <citation type="submission" date="2014-01" db="EMBL/GenBank/DDBJ databases">
        <title>The Genome Sequence of Fusobacterium nucleatum 13_3C.</title>
        <authorList>
            <consortium name="The Broad Institute Genomics Platform"/>
            <person name="Earl A."/>
            <person name="Allen-Vercoe E."/>
            <person name="Daigneault M."/>
            <person name="Young S.K."/>
            <person name="Zeng Q."/>
            <person name="Gargeya S."/>
            <person name="Fitzgerald M."/>
            <person name="Abouelleil A."/>
            <person name="Alvarado L."/>
            <person name="Chapman S.B."/>
            <person name="Gainer-Dewar J."/>
            <person name="Goldberg J."/>
            <person name="Griggs A."/>
            <person name="Gujja S."/>
            <person name="Hansen M."/>
            <person name="Howarth C."/>
            <person name="Imamovic A."/>
            <person name="Ireland A."/>
            <person name="Larimer J."/>
            <person name="McCowan C."/>
            <person name="Murphy C."/>
            <person name="Pearson M."/>
            <person name="Poon T.W."/>
            <person name="Priest M."/>
            <person name="Roberts A."/>
            <person name="Saif S."/>
            <person name="Shea T."/>
            <person name="Sykes S."/>
            <person name="Wortman J."/>
            <person name="Nusbaum C."/>
            <person name="Birren B."/>
        </authorList>
    </citation>
    <scope>NUCLEOTIDE SEQUENCE [LARGE SCALE GENOMIC DNA]</scope>
    <source>
        <strain evidence="3">13_3C</strain>
    </source>
</reference>
<evidence type="ECO:0000259" key="2">
    <source>
        <dbReference type="SMART" id="SM00912"/>
    </source>
</evidence>
<dbReference type="PATRIC" id="fig|1357398.3.peg.572"/>